<feature type="domain" description="Sushi" evidence="11">
    <location>
        <begin position="629"/>
        <end position="686"/>
    </location>
</feature>
<feature type="domain" description="Sushi" evidence="11">
    <location>
        <begin position="687"/>
        <end position="749"/>
    </location>
</feature>
<dbReference type="SMART" id="SM00032">
    <property type="entry name" value="CCP"/>
    <property type="match status" value="8"/>
</dbReference>
<evidence type="ECO:0000256" key="5">
    <source>
        <dbReference type="ARBA" id="ARBA00022837"/>
    </source>
</evidence>
<evidence type="ECO:0000256" key="1">
    <source>
        <dbReference type="ARBA" id="ARBA00022659"/>
    </source>
</evidence>
<dbReference type="PROSITE" id="PS00615">
    <property type="entry name" value="C_TYPE_LECTIN_1"/>
    <property type="match status" value="1"/>
</dbReference>
<dbReference type="PROSITE" id="PS50041">
    <property type="entry name" value="C_TYPE_LECTIN_2"/>
    <property type="match status" value="1"/>
</dbReference>
<feature type="disulfide bond" evidence="8">
    <location>
        <begin position="64"/>
        <end position="91"/>
    </location>
</feature>
<feature type="domain" description="Sushi" evidence="11">
    <location>
        <begin position="568"/>
        <end position="628"/>
    </location>
</feature>
<feature type="domain" description="Sushi" evidence="11">
    <location>
        <begin position="503"/>
        <end position="567"/>
    </location>
</feature>
<dbReference type="InterPro" id="IPR001304">
    <property type="entry name" value="C-type_lectin-like"/>
</dbReference>
<dbReference type="SMART" id="SM00034">
    <property type="entry name" value="CLECT"/>
    <property type="match status" value="1"/>
</dbReference>
<keyword evidence="3 9" id="KW-0732">Signal</keyword>
<feature type="disulfide bond" evidence="8">
    <location>
        <begin position="35"/>
        <end position="78"/>
    </location>
</feature>
<feature type="domain" description="Sushi" evidence="11">
    <location>
        <begin position="386"/>
        <end position="442"/>
    </location>
</feature>
<keyword evidence="7" id="KW-0325">Glycoprotein</keyword>
<feature type="disulfide bond" evidence="8">
    <location>
        <begin position="473"/>
        <end position="500"/>
    </location>
</feature>
<accession>A0A0K2TM37</accession>
<evidence type="ECO:0000256" key="6">
    <source>
        <dbReference type="ARBA" id="ARBA00023157"/>
    </source>
</evidence>
<dbReference type="SUPFAM" id="SSF57535">
    <property type="entry name" value="Complement control module/SCR domain"/>
    <property type="match status" value="9"/>
</dbReference>
<dbReference type="Pfam" id="PF00059">
    <property type="entry name" value="Lectin_C"/>
    <property type="match status" value="1"/>
</dbReference>
<comment type="caution">
    <text evidence="8">Lacks conserved residue(s) required for the propagation of feature annotation.</text>
</comment>
<feature type="disulfide bond" evidence="8">
    <location>
        <begin position="445"/>
        <end position="488"/>
    </location>
</feature>
<keyword evidence="2" id="KW-0479">Metal-binding</keyword>
<feature type="disulfide bond" evidence="8">
    <location>
        <begin position="570"/>
        <end position="613"/>
    </location>
</feature>
<feature type="domain" description="Sushi" evidence="11">
    <location>
        <begin position="750"/>
        <end position="834"/>
    </location>
</feature>
<evidence type="ECO:0000256" key="3">
    <source>
        <dbReference type="ARBA" id="ARBA00022729"/>
    </source>
</evidence>
<dbReference type="InterPro" id="IPR035976">
    <property type="entry name" value="Sushi/SCR/CCP_sf"/>
</dbReference>
<feature type="disulfide bond" evidence="8">
    <location>
        <begin position="657"/>
        <end position="684"/>
    </location>
</feature>
<dbReference type="SMART" id="SM00607">
    <property type="entry name" value="FTP"/>
    <property type="match status" value="1"/>
</dbReference>
<dbReference type="InterPro" id="IPR008979">
    <property type="entry name" value="Galactose-bd-like_sf"/>
</dbReference>
<dbReference type="CDD" id="cd00037">
    <property type="entry name" value="CLECT"/>
    <property type="match status" value="1"/>
</dbReference>
<dbReference type="OrthoDB" id="6352088at2759"/>
<dbReference type="CDD" id="cd00033">
    <property type="entry name" value="CCP"/>
    <property type="match status" value="9"/>
</dbReference>
<dbReference type="Pfam" id="PF00084">
    <property type="entry name" value="Sushi"/>
    <property type="match status" value="8"/>
</dbReference>
<dbReference type="Pfam" id="PF22633">
    <property type="entry name" value="F5_F8_type_C_2"/>
    <property type="match status" value="1"/>
</dbReference>
<evidence type="ECO:0000259" key="11">
    <source>
        <dbReference type="PROSITE" id="PS50923"/>
    </source>
</evidence>
<keyword evidence="4" id="KW-0677">Repeat</keyword>
<dbReference type="Gene3D" id="2.60.120.260">
    <property type="entry name" value="Galactose-binding domain-like"/>
    <property type="match status" value="1"/>
</dbReference>
<evidence type="ECO:0000256" key="9">
    <source>
        <dbReference type="SAM" id="SignalP"/>
    </source>
</evidence>
<dbReference type="Gene3D" id="3.10.100.10">
    <property type="entry name" value="Mannose-Binding Protein A, subunit A"/>
    <property type="match status" value="1"/>
</dbReference>
<dbReference type="EMBL" id="HACA01009524">
    <property type="protein sequence ID" value="CDW26885.1"/>
    <property type="molecule type" value="Transcribed_RNA"/>
</dbReference>
<dbReference type="SUPFAM" id="SSF56436">
    <property type="entry name" value="C-type lectin-like"/>
    <property type="match status" value="1"/>
</dbReference>
<name>A0A0K2TM37_LEPSM</name>
<dbReference type="InterPro" id="IPR000436">
    <property type="entry name" value="Sushi_SCR_CCP_dom"/>
</dbReference>
<organism evidence="12">
    <name type="scientific">Lepeophtheirus salmonis</name>
    <name type="common">Salmon louse</name>
    <name type="synonym">Caligus salmonis</name>
    <dbReference type="NCBI Taxonomy" id="72036"/>
    <lineage>
        <taxon>Eukaryota</taxon>
        <taxon>Metazoa</taxon>
        <taxon>Ecdysozoa</taxon>
        <taxon>Arthropoda</taxon>
        <taxon>Crustacea</taxon>
        <taxon>Multicrustacea</taxon>
        <taxon>Hexanauplia</taxon>
        <taxon>Copepoda</taxon>
        <taxon>Siphonostomatoida</taxon>
        <taxon>Caligidae</taxon>
        <taxon>Lepeophtheirus</taxon>
    </lineage>
</organism>
<evidence type="ECO:0000256" key="7">
    <source>
        <dbReference type="ARBA" id="ARBA00023180"/>
    </source>
</evidence>
<dbReference type="PROSITE" id="PS50923">
    <property type="entry name" value="SUSHI"/>
    <property type="match status" value="8"/>
</dbReference>
<evidence type="ECO:0000256" key="2">
    <source>
        <dbReference type="ARBA" id="ARBA00022723"/>
    </source>
</evidence>
<dbReference type="InterPro" id="IPR018378">
    <property type="entry name" value="C-type_lectin_CS"/>
</dbReference>
<sequence length="878" mass="96922">MKKFRRKRVPILEELQLTFLLLYLSSLCTVSESSCLHPAIPFAASYRNISGGMEEDSWKISYDCDTGFEMFGEKYRECTEEEWKPEELPLCTINVARDKPTNSSSVSGSGYSGNAVDGKTGTVHEGNKCTETLSEKSPWWTVDLLRSHSIKYIRITTRCCDDNIVIKNAEIRVGDLTTPSQNPLCNWIPKALPLGSTEMIECASELSGRFVSISMTGVERVLSICEVEVFSSDAISISSCSGSSPSVFGDLCFDFSPGEITGYESAENACGDISPSYHLINSLTEQGIDFITSKVKRLNNVDEISNVPSLMTWMGAYRKEDGSEGWYWSTGDPIQIPESELNWGRGQPNNYNNEQNCAVLDSELNWKWNDISCRISGVAVCQGSPNKCPHPPVNKGTYLTMDSNEEGGTLTYHCEVGYKPSGNPKQTCTGGKWSGEPITCKYVDCGQVPGLLDGEIHFIDGRTSYGAHILYKCKDNYSLMHGAKESICEENGWSGRAPRCVYTKCSVPDPVANSYVKELPGKNGLYSSGTKLTYTCHQGYRPIGSLSRECLLGGVWSGDLNPPICHYVDCEDPVRIDNGEVVLLDARTTFGAEIEYSCYEDYIFSGANKKKKCEENGRWTRSPISCNIIQCPVPSAPVGGKISGHGRTVHTEVNYSCLPGHILSGNTKASCTRKGEWSAKPPSCQFVDCGAVPQLPNGNARYINGSTHLDSIVSYDCKRTYLMVGDEDSKTRICKLDGKWSGRTPKCKEIRCLLPPRPNNTVISISSTERLHGTSVLRSKLTMTTSYRIGSTLKYRCERGFLLKKEDGTQAGRVITRRCNSDTTWTGSNPLCEFVDCGTPDVSKNGKYKLANNGTYYGSVAFYSCETHFKIEGKDSMF</sequence>
<evidence type="ECO:0000313" key="12">
    <source>
        <dbReference type="EMBL" id="CDW26885.1"/>
    </source>
</evidence>
<evidence type="ECO:0000256" key="8">
    <source>
        <dbReference type="PROSITE-ProRule" id="PRU00302"/>
    </source>
</evidence>
<dbReference type="SUPFAM" id="SSF49785">
    <property type="entry name" value="Galactose-binding domain-like"/>
    <property type="match status" value="1"/>
</dbReference>
<protein>
    <submittedName>
        <fullName evidence="12">Uncharacterized protein</fullName>
    </submittedName>
</protein>
<dbReference type="Gene3D" id="2.10.70.10">
    <property type="entry name" value="Complement Module, domain 1"/>
    <property type="match status" value="9"/>
</dbReference>
<evidence type="ECO:0000259" key="10">
    <source>
        <dbReference type="PROSITE" id="PS50041"/>
    </source>
</evidence>
<feature type="domain" description="Sushi" evidence="11">
    <location>
        <begin position="443"/>
        <end position="502"/>
    </location>
</feature>
<feature type="domain" description="C-type lectin" evidence="10">
    <location>
        <begin position="248"/>
        <end position="382"/>
    </location>
</feature>
<feature type="domain" description="Sushi" evidence="11">
    <location>
        <begin position="33"/>
        <end position="93"/>
    </location>
</feature>
<dbReference type="InterPro" id="IPR006585">
    <property type="entry name" value="FTP1"/>
</dbReference>
<dbReference type="GO" id="GO:0046872">
    <property type="term" value="F:metal ion binding"/>
    <property type="evidence" value="ECO:0007669"/>
    <property type="project" value="UniProtKB-KW"/>
</dbReference>
<dbReference type="AlphaFoldDB" id="A0A0K2TM37"/>
<feature type="signal peptide" evidence="9">
    <location>
        <begin position="1"/>
        <end position="33"/>
    </location>
</feature>
<keyword evidence="5" id="KW-0106">Calcium</keyword>
<dbReference type="InterPro" id="IPR016187">
    <property type="entry name" value="CTDL_fold"/>
</dbReference>
<dbReference type="InterPro" id="IPR016186">
    <property type="entry name" value="C-type_lectin-like/link_sf"/>
</dbReference>
<dbReference type="PANTHER" id="PTHR46393:SF7">
    <property type="entry name" value="COMPLEMENT C2"/>
    <property type="match status" value="1"/>
</dbReference>
<dbReference type="PANTHER" id="PTHR46393">
    <property type="entry name" value="SUSHI DOMAIN-CONTAINING PROTEIN"/>
    <property type="match status" value="1"/>
</dbReference>
<keyword evidence="1 8" id="KW-0768">Sushi</keyword>
<feature type="chain" id="PRO_5005487946" evidence="9">
    <location>
        <begin position="34"/>
        <end position="878"/>
    </location>
</feature>
<proteinExistence type="predicted"/>
<reference evidence="12" key="1">
    <citation type="submission" date="2014-05" db="EMBL/GenBank/DDBJ databases">
        <authorList>
            <person name="Chronopoulou M."/>
        </authorList>
    </citation>
    <scope>NUCLEOTIDE SEQUENCE</scope>
    <source>
        <tissue evidence="12">Whole organism</tissue>
    </source>
</reference>
<evidence type="ECO:0000256" key="4">
    <source>
        <dbReference type="ARBA" id="ARBA00022737"/>
    </source>
</evidence>
<keyword evidence="6 8" id="KW-1015">Disulfide bond</keyword>